<name>A0A1R3U612_9HYPH</name>
<gene>
    <name evidence="12" type="primary">fgs</name>
    <name evidence="12" type="ORF">DSM25559_5130</name>
</gene>
<dbReference type="InterPro" id="IPR018109">
    <property type="entry name" value="Folylpolyglutamate_synth_CS"/>
</dbReference>
<dbReference type="NCBIfam" id="TIGR01499">
    <property type="entry name" value="folC"/>
    <property type="match status" value="1"/>
</dbReference>
<dbReference type="GO" id="GO:0008841">
    <property type="term" value="F:dihydrofolate synthase activity"/>
    <property type="evidence" value="ECO:0007669"/>
    <property type="project" value="TreeGrafter"/>
</dbReference>
<dbReference type="FunFam" id="3.40.1190.10:FF:000011">
    <property type="entry name" value="Folylpolyglutamate synthase/dihydrofolate synthase"/>
    <property type="match status" value="1"/>
</dbReference>
<keyword evidence="7 10" id="KW-0067">ATP-binding</keyword>
<dbReference type="UniPathway" id="UPA00077">
    <property type="reaction ID" value="UER00157"/>
</dbReference>
<dbReference type="InterPro" id="IPR013221">
    <property type="entry name" value="Mur_ligase_cen"/>
</dbReference>
<keyword evidence="4 10" id="KW-0436">Ligase</keyword>
<evidence type="ECO:0000256" key="3">
    <source>
        <dbReference type="ARBA" id="ARBA00013025"/>
    </source>
</evidence>
<dbReference type="GO" id="GO:0005524">
    <property type="term" value="F:ATP binding"/>
    <property type="evidence" value="ECO:0007669"/>
    <property type="project" value="UniProtKB-KW"/>
</dbReference>
<dbReference type="GO" id="GO:0046654">
    <property type="term" value="P:tetrahydrofolate biosynthetic process"/>
    <property type="evidence" value="ECO:0007669"/>
    <property type="project" value="UniProtKB-UniPathway"/>
</dbReference>
<comment type="cofactor">
    <cofactor evidence="1">
        <name>Mg(2+)</name>
        <dbReference type="ChEBI" id="CHEBI:18420"/>
    </cofactor>
</comment>
<dbReference type="GO" id="GO:0005737">
    <property type="term" value="C:cytoplasm"/>
    <property type="evidence" value="ECO:0007669"/>
    <property type="project" value="TreeGrafter"/>
</dbReference>
<evidence type="ECO:0000256" key="4">
    <source>
        <dbReference type="ARBA" id="ARBA00022598"/>
    </source>
</evidence>
<evidence type="ECO:0000313" key="13">
    <source>
        <dbReference type="Proteomes" id="UP000187891"/>
    </source>
</evidence>
<dbReference type="GO" id="GO:0046872">
    <property type="term" value="F:metal ion binding"/>
    <property type="evidence" value="ECO:0007669"/>
    <property type="project" value="UniProtKB-KW"/>
</dbReference>
<evidence type="ECO:0000256" key="5">
    <source>
        <dbReference type="ARBA" id="ARBA00022723"/>
    </source>
</evidence>
<dbReference type="PROSITE" id="PS01012">
    <property type="entry name" value="FOLYLPOLYGLU_SYNT_2"/>
    <property type="match status" value="1"/>
</dbReference>
<comment type="similarity">
    <text evidence="2 10">Belongs to the folylpolyglutamate synthase family.</text>
</comment>
<comment type="catalytic activity">
    <reaction evidence="9">
        <text>(6S)-5,6,7,8-tetrahydrofolyl-(gamma-L-Glu)(n) + L-glutamate + ATP = (6S)-5,6,7,8-tetrahydrofolyl-(gamma-L-Glu)(n+1) + ADP + phosphate + H(+)</text>
        <dbReference type="Rhea" id="RHEA:10580"/>
        <dbReference type="Rhea" id="RHEA-COMP:14738"/>
        <dbReference type="Rhea" id="RHEA-COMP:14740"/>
        <dbReference type="ChEBI" id="CHEBI:15378"/>
        <dbReference type="ChEBI" id="CHEBI:29985"/>
        <dbReference type="ChEBI" id="CHEBI:30616"/>
        <dbReference type="ChEBI" id="CHEBI:43474"/>
        <dbReference type="ChEBI" id="CHEBI:141005"/>
        <dbReference type="ChEBI" id="CHEBI:456216"/>
        <dbReference type="EC" id="6.3.2.17"/>
    </reaction>
</comment>
<dbReference type="Proteomes" id="UP000187891">
    <property type="component" value="Unassembled WGS sequence"/>
</dbReference>
<evidence type="ECO:0000259" key="11">
    <source>
        <dbReference type="Pfam" id="PF08245"/>
    </source>
</evidence>
<dbReference type="PIRSF" id="PIRSF001563">
    <property type="entry name" value="Folylpolyglu_synth"/>
    <property type="match status" value="1"/>
</dbReference>
<evidence type="ECO:0000256" key="9">
    <source>
        <dbReference type="ARBA" id="ARBA00047493"/>
    </source>
</evidence>
<dbReference type="SUPFAM" id="SSF53244">
    <property type="entry name" value="MurD-like peptide ligases, peptide-binding domain"/>
    <property type="match status" value="1"/>
</dbReference>
<dbReference type="InterPro" id="IPR036565">
    <property type="entry name" value="Mur-like_cat_sf"/>
</dbReference>
<feature type="domain" description="Mur ligase central" evidence="11">
    <location>
        <begin position="54"/>
        <end position="276"/>
    </location>
</feature>
<accession>A0A1R3U612</accession>
<keyword evidence="6 10" id="KW-0547">Nucleotide-binding</keyword>
<dbReference type="SUPFAM" id="SSF53623">
    <property type="entry name" value="MurD-like peptide ligases, catalytic domain"/>
    <property type="match status" value="1"/>
</dbReference>
<keyword evidence="8" id="KW-0460">Magnesium</keyword>
<dbReference type="PANTHER" id="PTHR11136">
    <property type="entry name" value="FOLYLPOLYGLUTAMATE SYNTHASE-RELATED"/>
    <property type="match status" value="1"/>
</dbReference>
<dbReference type="STRING" id="1907666.DSM25559_5130"/>
<dbReference type="AlphaFoldDB" id="A0A1R3U612"/>
<dbReference type="EMBL" id="FMUE01000023">
    <property type="protein sequence ID" value="SCX35726.1"/>
    <property type="molecule type" value="Genomic_DNA"/>
</dbReference>
<dbReference type="PANTHER" id="PTHR11136:SF0">
    <property type="entry name" value="DIHYDROFOLATE SYNTHETASE-RELATED"/>
    <property type="match status" value="1"/>
</dbReference>
<evidence type="ECO:0000256" key="6">
    <source>
        <dbReference type="ARBA" id="ARBA00022741"/>
    </source>
</evidence>
<proteinExistence type="inferred from homology"/>
<evidence type="ECO:0000256" key="10">
    <source>
        <dbReference type="PIRNR" id="PIRNR001563"/>
    </source>
</evidence>
<evidence type="ECO:0000313" key="12">
    <source>
        <dbReference type="EMBL" id="SCX35726.1"/>
    </source>
</evidence>
<dbReference type="InterPro" id="IPR036615">
    <property type="entry name" value="Mur_ligase_C_dom_sf"/>
</dbReference>
<evidence type="ECO:0000256" key="2">
    <source>
        <dbReference type="ARBA" id="ARBA00008276"/>
    </source>
</evidence>
<dbReference type="Pfam" id="PF08245">
    <property type="entry name" value="Mur_ligase_M"/>
    <property type="match status" value="1"/>
</dbReference>
<protein>
    <recommendedName>
        <fullName evidence="3">tetrahydrofolate synthase</fullName>
        <ecNumber evidence="3">6.3.2.17</ecNumber>
    </recommendedName>
</protein>
<dbReference type="GO" id="GO:0004326">
    <property type="term" value="F:tetrahydrofolylpolyglutamate synthase activity"/>
    <property type="evidence" value="ECO:0007669"/>
    <property type="project" value="UniProtKB-EC"/>
</dbReference>
<organism evidence="12 13">
    <name type="scientific">Agrobacterium rosae</name>
    <dbReference type="NCBI Taxonomy" id="1972867"/>
    <lineage>
        <taxon>Bacteria</taxon>
        <taxon>Pseudomonadati</taxon>
        <taxon>Pseudomonadota</taxon>
        <taxon>Alphaproteobacteria</taxon>
        <taxon>Hyphomicrobiales</taxon>
        <taxon>Rhizobiaceae</taxon>
        <taxon>Rhizobium/Agrobacterium group</taxon>
        <taxon>Agrobacterium</taxon>
    </lineage>
</organism>
<dbReference type="Gene3D" id="3.40.1190.10">
    <property type="entry name" value="Mur-like, catalytic domain"/>
    <property type="match status" value="1"/>
</dbReference>
<evidence type="ECO:0000256" key="1">
    <source>
        <dbReference type="ARBA" id="ARBA00001946"/>
    </source>
</evidence>
<dbReference type="EC" id="6.3.2.17" evidence="3"/>
<keyword evidence="5" id="KW-0479">Metal-binding</keyword>
<sequence length="450" mass="48131">MTDMTTPAQSEAERIIEKLLGLHPKGFDLSLDRITIVLEKLGNPHKRLPPIIHVAGTNGKGSVTAFSRALLEAAGLGVHVHTSPHLVNWYERYRLGIRGEKGRYVEDAVLADALERVAAANGGQMITVFEILTAVTFVLFAEHPADAAIIEVGLGGRFDATNVITSPAVSIIMPISLDHQAYLGDSVELIAAEKAGIMKSGSPVVIGHQEYDAALDVLVQTAERLKCPTAVYGQDYSAHEEFGRMVYQDEFSLVDAPLPRLPGRHQLANAAAAIRAVKAAGFEVTDRMIEKAMESVEWPGRLQRIKSGHIVDLAPAGSEIWIDGGHNPGAGEVISEAMAGFEEKQARPLFLIAGMINTKDQVGYFKAFADIAQYVFTVPIHGTDAAIDPVVLAHAVFDAGLVAAPTSSIEEALEELTRRLVPGKPAPRILIGGSLYLAGNALALNGTVPK</sequence>
<reference evidence="13" key="1">
    <citation type="submission" date="2016-10" db="EMBL/GenBank/DDBJ databases">
        <authorList>
            <person name="Wibberg D."/>
        </authorList>
    </citation>
    <scope>NUCLEOTIDE SEQUENCE [LARGE SCALE GENOMIC DNA]</scope>
</reference>
<dbReference type="Gene3D" id="3.90.190.20">
    <property type="entry name" value="Mur ligase, C-terminal domain"/>
    <property type="match status" value="1"/>
</dbReference>
<evidence type="ECO:0000256" key="7">
    <source>
        <dbReference type="ARBA" id="ARBA00022840"/>
    </source>
</evidence>
<evidence type="ECO:0000256" key="8">
    <source>
        <dbReference type="ARBA" id="ARBA00022842"/>
    </source>
</evidence>
<dbReference type="InterPro" id="IPR001645">
    <property type="entry name" value="Folylpolyglutamate_synth"/>
</dbReference>